<sequence>MTDADMAKMDTINALDSAAPPPVEKRVRKSRAKPPAKNITPNKQNTQNKTMEEKEKTETPTRKRRHSVHAFHLRRCLFGRTLLVEDRAATPILTLIEEQTDETPSEPKKKKKKKKMSEDNTGVEGKEGKEKKKTGVSKGTQKKKSSKSHEDV</sequence>
<name>A0ABD2HEQ4_PAGBO</name>
<gene>
    <name evidence="2" type="ORF">OYC64_015253</name>
</gene>
<feature type="region of interest" description="Disordered" evidence="1">
    <location>
        <begin position="94"/>
        <end position="152"/>
    </location>
</feature>
<dbReference type="EMBL" id="JBIYXZ010002069">
    <property type="protein sequence ID" value="KAL3065032.1"/>
    <property type="molecule type" value="Genomic_DNA"/>
</dbReference>
<feature type="compositionally biased region" description="Basic and acidic residues" evidence="1">
    <location>
        <begin position="50"/>
        <end position="61"/>
    </location>
</feature>
<feature type="region of interest" description="Disordered" evidence="1">
    <location>
        <begin position="1"/>
        <end position="69"/>
    </location>
</feature>
<reference evidence="2 3" key="2">
    <citation type="journal article" date="2024" name="G3 (Bethesda)">
        <title>The genome of the cryopelagic Antarctic bald notothen, Trematomus borchgrevinki.</title>
        <authorList>
            <person name="Rayamajhi N."/>
            <person name="Rivera-Colon A.G."/>
            <person name="Minhas B.F."/>
            <person name="Cheng C.C."/>
            <person name="Catchen J.M."/>
        </authorList>
    </citation>
    <scope>NUCLEOTIDE SEQUENCE [LARGE SCALE GENOMIC DNA]</scope>
    <source>
        <strain evidence="2">AGRC-2024</strain>
    </source>
</reference>
<feature type="compositionally biased region" description="Basic residues" evidence="1">
    <location>
        <begin position="131"/>
        <end position="146"/>
    </location>
</feature>
<evidence type="ECO:0000313" key="3">
    <source>
        <dbReference type="Proteomes" id="UP001619887"/>
    </source>
</evidence>
<organism evidence="2 3">
    <name type="scientific">Pagothenia borchgrevinki</name>
    <name type="common">Bald rockcod</name>
    <name type="synonym">Trematomus borchgrevinki</name>
    <dbReference type="NCBI Taxonomy" id="8213"/>
    <lineage>
        <taxon>Eukaryota</taxon>
        <taxon>Metazoa</taxon>
        <taxon>Chordata</taxon>
        <taxon>Craniata</taxon>
        <taxon>Vertebrata</taxon>
        <taxon>Euteleostomi</taxon>
        <taxon>Actinopterygii</taxon>
        <taxon>Neopterygii</taxon>
        <taxon>Teleostei</taxon>
        <taxon>Neoteleostei</taxon>
        <taxon>Acanthomorphata</taxon>
        <taxon>Eupercaria</taxon>
        <taxon>Perciformes</taxon>
        <taxon>Notothenioidei</taxon>
        <taxon>Nototheniidae</taxon>
        <taxon>Pagothenia</taxon>
    </lineage>
</organism>
<reference evidence="2 3" key="1">
    <citation type="journal article" date="2022" name="G3 (Bethesda)">
        <title>Evaluating Illumina-, Nanopore-, and PacBio-based genome assembly strategies with the bald notothen, Trematomus borchgrevinki.</title>
        <authorList>
            <person name="Rayamajhi N."/>
            <person name="Cheng C.C."/>
            <person name="Catchen J.M."/>
        </authorList>
    </citation>
    <scope>NUCLEOTIDE SEQUENCE [LARGE SCALE GENOMIC DNA]</scope>
    <source>
        <strain evidence="2">AGRC-2024</strain>
    </source>
</reference>
<feature type="compositionally biased region" description="Polar residues" evidence="1">
    <location>
        <begin position="39"/>
        <end position="48"/>
    </location>
</feature>
<evidence type="ECO:0000313" key="2">
    <source>
        <dbReference type="EMBL" id="KAL3065032.1"/>
    </source>
</evidence>
<keyword evidence="3" id="KW-1185">Reference proteome</keyword>
<proteinExistence type="predicted"/>
<comment type="caution">
    <text evidence="2">The sequence shown here is derived from an EMBL/GenBank/DDBJ whole genome shotgun (WGS) entry which is preliminary data.</text>
</comment>
<evidence type="ECO:0000256" key="1">
    <source>
        <dbReference type="SAM" id="MobiDB-lite"/>
    </source>
</evidence>
<protein>
    <submittedName>
        <fullName evidence="2">Uncharacterized protein</fullName>
    </submittedName>
</protein>
<dbReference type="Proteomes" id="UP001619887">
    <property type="component" value="Unassembled WGS sequence"/>
</dbReference>
<accession>A0ABD2HEQ4</accession>
<dbReference type="AlphaFoldDB" id="A0ABD2HEQ4"/>